<dbReference type="OrthoDB" id="3265672at2759"/>
<proteinExistence type="predicted"/>
<feature type="domain" description="HTH CENPB-type" evidence="5">
    <location>
        <begin position="92"/>
        <end position="157"/>
    </location>
</feature>
<dbReference type="SUPFAM" id="SSF46689">
    <property type="entry name" value="Homeodomain-like"/>
    <property type="match status" value="1"/>
</dbReference>
<name>A0A8H6XZI6_9AGAR</name>
<accession>A0A8H6XZI6</accession>
<dbReference type="Pfam" id="PF03184">
    <property type="entry name" value="DDE_1"/>
    <property type="match status" value="1"/>
</dbReference>
<dbReference type="GO" id="GO:0003677">
    <property type="term" value="F:DNA binding"/>
    <property type="evidence" value="ECO:0007669"/>
    <property type="project" value="UniProtKB-KW"/>
</dbReference>
<dbReference type="AlphaFoldDB" id="A0A8H6XZI6"/>
<keyword evidence="7" id="KW-1185">Reference proteome</keyword>
<dbReference type="Pfam" id="PF03221">
    <property type="entry name" value="HTH_Tnp_Tc5"/>
    <property type="match status" value="1"/>
</dbReference>
<dbReference type="InterPro" id="IPR004875">
    <property type="entry name" value="DDE_SF_endonuclease_dom"/>
</dbReference>
<dbReference type="PANTHER" id="PTHR19303">
    <property type="entry name" value="TRANSPOSON"/>
    <property type="match status" value="1"/>
</dbReference>
<feature type="compositionally biased region" description="Basic and acidic residues" evidence="4">
    <location>
        <begin position="7"/>
        <end position="17"/>
    </location>
</feature>
<reference evidence="6" key="1">
    <citation type="submission" date="2020-05" db="EMBL/GenBank/DDBJ databases">
        <title>Mycena genomes resolve the evolution of fungal bioluminescence.</title>
        <authorList>
            <person name="Tsai I.J."/>
        </authorList>
    </citation>
    <scope>NUCLEOTIDE SEQUENCE</scope>
    <source>
        <strain evidence="6">CCC161011</strain>
    </source>
</reference>
<dbReference type="PROSITE" id="PS51253">
    <property type="entry name" value="HTH_CENPB"/>
    <property type="match status" value="1"/>
</dbReference>
<gene>
    <name evidence="6" type="ORF">MVEN_01294500</name>
</gene>
<evidence type="ECO:0000256" key="2">
    <source>
        <dbReference type="ARBA" id="ARBA00023125"/>
    </source>
</evidence>
<dbReference type="Gene3D" id="1.10.10.60">
    <property type="entry name" value="Homeodomain-like"/>
    <property type="match status" value="1"/>
</dbReference>
<protein>
    <submittedName>
        <fullName evidence="6">DDE-domain-containing protein</fullName>
    </submittedName>
</protein>
<dbReference type="InterPro" id="IPR006600">
    <property type="entry name" value="HTH_CenpB_DNA-bd_dom"/>
</dbReference>
<feature type="compositionally biased region" description="Basic and acidic residues" evidence="4">
    <location>
        <begin position="25"/>
        <end position="42"/>
    </location>
</feature>
<evidence type="ECO:0000256" key="1">
    <source>
        <dbReference type="ARBA" id="ARBA00004123"/>
    </source>
</evidence>
<comment type="subcellular location">
    <subcellularLocation>
        <location evidence="1">Nucleus</location>
    </subcellularLocation>
</comment>
<evidence type="ECO:0000256" key="3">
    <source>
        <dbReference type="ARBA" id="ARBA00023242"/>
    </source>
</evidence>
<dbReference type="Pfam" id="PF05225">
    <property type="entry name" value="HTH_psq"/>
    <property type="match status" value="1"/>
</dbReference>
<dbReference type="SMART" id="SM00674">
    <property type="entry name" value="CENPB"/>
    <property type="match status" value="1"/>
</dbReference>
<dbReference type="InterPro" id="IPR009057">
    <property type="entry name" value="Homeodomain-like_sf"/>
</dbReference>
<dbReference type="InterPro" id="IPR007889">
    <property type="entry name" value="HTH_Psq"/>
</dbReference>
<dbReference type="InterPro" id="IPR050863">
    <property type="entry name" value="CenT-Element_Derived"/>
</dbReference>
<dbReference type="EMBL" id="JACAZI010000010">
    <property type="protein sequence ID" value="KAF7349937.1"/>
    <property type="molecule type" value="Genomic_DNA"/>
</dbReference>
<dbReference type="Proteomes" id="UP000620124">
    <property type="component" value="Unassembled WGS sequence"/>
</dbReference>
<evidence type="ECO:0000259" key="5">
    <source>
        <dbReference type="PROSITE" id="PS51253"/>
    </source>
</evidence>
<evidence type="ECO:0000313" key="7">
    <source>
        <dbReference type="Proteomes" id="UP000620124"/>
    </source>
</evidence>
<sequence>MPLRAGLRSDRPNHPDEPTASATMPDERSESPIDAHDCDDNDLEHLPQEKRIQLAVAACQANVMSQRRAATYYRVPRTTVQDRANGILTRTEAHAHERHLTQAQEDVLAEWIKSLGKRGIPLSLPTIGSYAADIYGAPLGATWAVRFKKRRPDLKVKWTSGLEECRARALNRPVVHDYFTLLAETIEQYDIQPKNIWNMDEKGIQLGVGDRIRALVDRDQKVVQKIESGNRDLVTIIECINGVGGALHPSVVFQGQRRDLRWGENNPCHASISISPNGWTDQELGSLWMVKDFAPASAEYLDDPGDYRLLILDGHNSHCTFRFNDFAQVEP</sequence>
<keyword evidence="3" id="KW-0539">Nucleus</keyword>
<keyword evidence="2" id="KW-0238">DNA-binding</keyword>
<evidence type="ECO:0000256" key="4">
    <source>
        <dbReference type="SAM" id="MobiDB-lite"/>
    </source>
</evidence>
<organism evidence="6 7">
    <name type="scientific">Mycena venus</name>
    <dbReference type="NCBI Taxonomy" id="2733690"/>
    <lineage>
        <taxon>Eukaryota</taxon>
        <taxon>Fungi</taxon>
        <taxon>Dikarya</taxon>
        <taxon>Basidiomycota</taxon>
        <taxon>Agaricomycotina</taxon>
        <taxon>Agaricomycetes</taxon>
        <taxon>Agaricomycetidae</taxon>
        <taxon>Agaricales</taxon>
        <taxon>Marasmiineae</taxon>
        <taxon>Mycenaceae</taxon>
        <taxon>Mycena</taxon>
    </lineage>
</organism>
<dbReference type="PANTHER" id="PTHR19303:SF74">
    <property type="entry name" value="POGO TRANSPOSABLE ELEMENT WITH KRAB DOMAIN"/>
    <property type="match status" value="1"/>
</dbReference>
<feature type="region of interest" description="Disordered" evidence="4">
    <location>
        <begin position="1"/>
        <end position="42"/>
    </location>
</feature>
<comment type="caution">
    <text evidence="6">The sequence shown here is derived from an EMBL/GenBank/DDBJ whole genome shotgun (WGS) entry which is preliminary data.</text>
</comment>
<evidence type="ECO:0000313" key="6">
    <source>
        <dbReference type="EMBL" id="KAF7349937.1"/>
    </source>
</evidence>
<dbReference type="GO" id="GO:0005634">
    <property type="term" value="C:nucleus"/>
    <property type="evidence" value="ECO:0007669"/>
    <property type="project" value="UniProtKB-SubCell"/>
</dbReference>